<dbReference type="RefSeq" id="WP_131551069.1">
    <property type="nucleotide sequence ID" value="NZ_SJSK01000001.1"/>
</dbReference>
<evidence type="ECO:0000313" key="3">
    <source>
        <dbReference type="Proteomes" id="UP000292884"/>
    </source>
</evidence>
<dbReference type="Pfam" id="PF10988">
    <property type="entry name" value="DUF2807"/>
    <property type="match status" value="1"/>
</dbReference>
<accession>A0A4R0N0M4</accession>
<dbReference type="PROSITE" id="PS51257">
    <property type="entry name" value="PROKAR_LIPOPROTEIN"/>
    <property type="match status" value="1"/>
</dbReference>
<dbReference type="AlphaFoldDB" id="A0A4R0N0M4"/>
<dbReference type="Gene3D" id="2.160.20.120">
    <property type="match status" value="1"/>
</dbReference>
<proteinExistence type="predicted"/>
<dbReference type="OrthoDB" id="794214at2"/>
<protein>
    <submittedName>
        <fullName evidence="2">DUF2807 domain-containing protein</fullName>
    </submittedName>
</protein>
<evidence type="ECO:0000259" key="1">
    <source>
        <dbReference type="Pfam" id="PF10988"/>
    </source>
</evidence>
<dbReference type="PANTHER" id="PTHR39200">
    <property type="entry name" value="HYPOTHETICAL EXPORTED PROTEIN"/>
    <property type="match status" value="1"/>
</dbReference>
<name>A0A4R0N0M4_9SPHI</name>
<dbReference type="InterPro" id="IPR021255">
    <property type="entry name" value="DUF2807"/>
</dbReference>
<reference evidence="2 3" key="1">
    <citation type="submission" date="2019-02" db="EMBL/GenBank/DDBJ databases">
        <title>Pedobacter sp. RP-1-13 sp. nov., isolated from Arctic soil.</title>
        <authorList>
            <person name="Dahal R.H."/>
        </authorList>
    </citation>
    <scope>NUCLEOTIDE SEQUENCE [LARGE SCALE GENOMIC DNA]</scope>
    <source>
        <strain evidence="2 3">RP-1-13</strain>
    </source>
</reference>
<dbReference type="EMBL" id="SJSK01000001">
    <property type="protein sequence ID" value="TCC93200.1"/>
    <property type="molecule type" value="Genomic_DNA"/>
</dbReference>
<evidence type="ECO:0000313" key="2">
    <source>
        <dbReference type="EMBL" id="TCC93200.1"/>
    </source>
</evidence>
<organism evidence="2 3">
    <name type="scientific">Pedobacter frigiditerrae</name>
    <dbReference type="NCBI Taxonomy" id="2530452"/>
    <lineage>
        <taxon>Bacteria</taxon>
        <taxon>Pseudomonadati</taxon>
        <taxon>Bacteroidota</taxon>
        <taxon>Sphingobacteriia</taxon>
        <taxon>Sphingobacteriales</taxon>
        <taxon>Sphingobacteriaceae</taxon>
        <taxon>Pedobacter</taxon>
    </lineage>
</organism>
<gene>
    <name evidence="2" type="ORF">EZ428_00030</name>
</gene>
<sequence>MKKIFLSFSFILVLACLNLEPILAAYPIVIGKSKFKKEDRDVKNFNGVAAGGPIDVVITLGTTESLRFEGDADAIATLITEVKGNVLVIRPQNSWTSWARKYENKKITAYVSAKTIRSLTMSGNGTMSVKGNIKGTSLASTLSGSGNITAAIDVDSYTGVISGSGNLNISGKADKATVTISGSGSLTKKGLSVGSLSSVISGSGSVNVNAEDHIDAVVSGSGNINYSGNATVEQRVIGSGRVRKI</sequence>
<feature type="domain" description="Putative auto-transporter adhesin head GIN" evidence="1">
    <location>
        <begin position="44"/>
        <end position="230"/>
    </location>
</feature>
<dbReference type="Proteomes" id="UP000292884">
    <property type="component" value="Unassembled WGS sequence"/>
</dbReference>
<dbReference type="PANTHER" id="PTHR39200:SF1">
    <property type="entry name" value="AUTO-TRANSPORTER ADHESIN HEAD GIN DOMAIN-CONTAINING PROTEIN-RELATED"/>
    <property type="match status" value="1"/>
</dbReference>
<comment type="caution">
    <text evidence="2">The sequence shown here is derived from an EMBL/GenBank/DDBJ whole genome shotgun (WGS) entry which is preliminary data.</text>
</comment>
<keyword evidence="3" id="KW-1185">Reference proteome</keyword>